<feature type="repeat" description="ANK" evidence="4">
    <location>
        <begin position="76"/>
        <end position="111"/>
    </location>
</feature>
<dbReference type="Gene3D" id="1.10.1410.40">
    <property type="match status" value="1"/>
</dbReference>
<accession>A0A6J8F178</accession>
<keyword evidence="3 4" id="KW-0040">ANK repeat</keyword>
<feature type="repeat" description="ANK" evidence="4">
    <location>
        <begin position="406"/>
        <end position="438"/>
    </location>
</feature>
<feature type="domain" description="Mab-21-like nucleotidyltransferase" evidence="5">
    <location>
        <begin position="573"/>
        <end position="757"/>
    </location>
</feature>
<dbReference type="InterPro" id="IPR046903">
    <property type="entry name" value="Mab-21-like_nuc_Trfase"/>
</dbReference>
<dbReference type="AlphaFoldDB" id="A0A6J8F178"/>
<dbReference type="SUPFAM" id="SSF48403">
    <property type="entry name" value="Ankyrin repeat"/>
    <property type="match status" value="1"/>
</dbReference>
<comment type="similarity">
    <text evidence="1">Belongs to the mab-21 family.</text>
</comment>
<dbReference type="InterPro" id="IPR036770">
    <property type="entry name" value="Ankyrin_rpt-contain_sf"/>
</dbReference>
<evidence type="ECO:0000259" key="6">
    <source>
        <dbReference type="Pfam" id="PF20266"/>
    </source>
</evidence>
<dbReference type="PROSITE" id="PS50088">
    <property type="entry name" value="ANK_REPEAT"/>
    <property type="match status" value="5"/>
</dbReference>
<dbReference type="Pfam" id="PF20266">
    <property type="entry name" value="Mab-21_C"/>
    <property type="match status" value="1"/>
</dbReference>
<evidence type="ECO:0000256" key="3">
    <source>
        <dbReference type="ARBA" id="ARBA00023043"/>
    </source>
</evidence>
<feature type="repeat" description="ANK" evidence="4">
    <location>
        <begin position="336"/>
        <end position="370"/>
    </location>
</feature>
<feature type="repeat" description="ANK" evidence="4">
    <location>
        <begin position="185"/>
        <end position="217"/>
    </location>
</feature>
<dbReference type="PANTHER" id="PTHR24134">
    <property type="entry name" value="ANKYRIN REPEAT-CONTAINING PROTEIN DDB_G0279043"/>
    <property type="match status" value="1"/>
</dbReference>
<gene>
    <name evidence="7" type="ORF">MCOR_57644</name>
</gene>
<dbReference type="OrthoDB" id="4735278at2759"/>
<dbReference type="SMART" id="SM00248">
    <property type="entry name" value="ANK"/>
    <property type="match status" value="9"/>
</dbReference>
<dbReference type="InterPro" id="IPR002110">
    <property type="entry name" value="Ankyrin_rpt"/>
</dbReference>
<name>A0A6J8F178_MYTCO</name>
<evidence type="ECO:0000256" key="1">
    <source>
        <dbReference type="ARBA" id="ARBA00008307"/>
    </source>
</evidence>
<dbReference type="EMBL" id="CACVKT020010330">
    <property type="protein sequence ID" value="CAC5425862.1"/>
    <property type="molecule type" value="Genomic_DNA"/>
</dbReference>
<reference evidence="7 8" key="1">
    <citation type="submission" date="2020-06" db="EMBL/GenBank/DDBJ databases">
        <authorList>
            <person name="Li R."/>
            <person name="Bekaert M."/>
        </authorList>
    </citation>
    <scope>NUCLEOTIDE SEQUENCE [LARGE SCALE GENOMIC DNA]</scope>
    <source>
        <strain evidence="8">wild</strain>
    </source>
</reference>
<evidence type="ECO:0000256" key="4">
    <source>
        <dbReference type="PROSITE-ProRule" id="PRU00023"/>
    </source>
</evidence>
<organism evidence="7 8">
    <name type="scientific">Mytilus coruscus</name>
    <name type="common">Sea mussel</name>
    <dbReference type="NCBI Taxonomy" id="42192"/>
    <lineage>
        <taxon>Eukaryota</taxon>
        <taxon>Metazoa</taxon>
        <taxon>Spiralia</taxon>
        <taxon>Lophotrochozoa</taxon>
        <taxon>Mollusca</taxon>
        <taxon>Bivalvia</taxon>
        <taxon>Autobranchia</taxon>
        <taxon>Pteriomorphia</taxon>
        <taxon>Mytilida</taxon>
        <taxon>Mytiloidea</taxon>
        <taxon>Mytilidae</taxon>
        <taxon>Mytilinae</taxon>
        <taxon>Mytilus</taxon>
    </lineage>
</organism>
<dbReference type="InterPro" id="IPR024810">
    <property type="entry name" value="MAB21L/cGLR"/>
</dbReference>
<evidence type="ECO:0000313" key="7">
    <source>
        <dbReference type="EMBL" id="CAC5425862.1"/>
    </source>
</evidence>
<dbReference type="PROSITE" id="PS50297">
    <property type="entry name" value="ANK_REP_REGION"/>
    <property type="match status" value="3"/>
</dbReference>
<proteinExistence type="inferred from homology"/>
<dbReference type="Gene3D" id="3.30.460.90">
    <property type="match status" value="1"/>
</dbReference>
<evidence type="ECO:0000259" key="5">
    <source>
        <dbReference type="Pfam" id="PF03281"/>
    </source>
</evidence>
<dbReference type="Pfam" id="PF03281">
    <property type="entry name" value="Mab-21"/>
    <property type="match status" value="1"/>
</dbReference>
<dbReference type="Pfam" id="PF12796">
    <property type="entry name" value="Ank_2"/>
    <property type="match status" value="3"/>
</dbReference>
<evidence type="ECO:0000256" key="2">
    <source>
        <dbReference type="ARBA" id="ARBA00022737"/>
    </source>
</evidence>
<dbReference type="InterPro" id="IPR046906">
    <property type="entry name" value="Mab-21_HhH/H2TH-like"/>
</dbReference>
<dbReference type="Gene3D" id="1.25.40.20">
    <property type="entry name" value="Ankyrin repeat-containing domain"/>
    <property type="match status" value="3"/>
</dbReference>
<feature type="domain" description="Mab-21-like HhH/H2TH-like" evidence="6">
    <location>
        <begin position="769"/>
        <end position="864"/>
    </location>
</feature>
<dbReference type="PANTHER" id="PTHR24134:SF9">
    <property type="entry name" value="ANKYRIN REPEAT AND SOCS BOX PROTEIN 8"/>
    <property type="match status" value="1"/>
</dbReference>
<keyword evidence="2" id="KW-0677">Repeat</keyword>
<dbReference type="SMART" id="SM01265">
    <property type="entry name" value="Mab-21"/>
    <property type="match status" value="1"/>
</dbReference>
<sequence length="901" mass="103087">MDESTAAKIAEEAILTNDLEKLKDIISVISSTNYFTQEIATKLISKQLYNAVQKASIEMVKFLVEEGANIYYEDCYKQSVLGVAIRKNNPDNENILKFLLENGADVNHENINGQSDFMYLMDSDKLTYSYLLDVVDSVSNVHEKNIRTGGSFLHITGNRVHDKNRVDMLNKLLKMGLDVNCLDNNDDTPLHVMGGIACYRSIMFLLANGADIKVRNRLGETVLHYLACSNEFDGYSDSLKLLIDSGVDINELDYTGRTCVHHSLLSKDTTPEAVKELMKYGVKIDVRDCLGQNEISFAVQKVDLSEYTEVSDFERRCEVIKMLSGESVQINNADMYGITPLHLSTTFGPGDLDILVTLLDIGADVTRKTNMGATALHWACKVYNMAHVLIFTYRENGYNINITDKYGSTALHWAVWYRNLQACQSLLQCGADVNIQDMAGKTAIDLARTLHFDDFHRVLTTYDTMASLELQDPVIECNGSDPIFCCPLLKYLRKENDKANVEEYIEHVNRHKTSLCKSISIVLRSSNMGMFYEIEENISVPEKIDNLMQLLSARVTDRNKLFRCELRLAGSSFEGTKVRLRDEFDYLWCLKEFGEAFVPVESSAYPQSFVKLRLKDDRIRLHFSQYINHENFLDCKLLTRHLYSLLNEEIKNILKDQNEFVCQKYLNEISHGTSSLVFYYFGRQAKSFALSIDVVPTVWFDGWTPVEFPVGHSHLLHDNSNDLMFSVVFKTPDRFHVKDYTMFYRISYAYIEQRILKSIPFHIIKGYIILKSLCETGYFPKTIDHDKNKTIEKFITTYHLKTCFLHELENAKRGNDSNLEGCPENALASYKISIQWAKQILDHMRKCFHNGSLPSFFNPSKSLVSYEGMVHVGMIEQDVFLQLISLFEHLVNTAETELICS</sequence>
<dbReference type="Proteomes" id="UP000507470">
    <property type="component" value="Unassembled WGS sequence"/>
</dbReference>
<feature type="repeat" description="ANK" evidence="4">
    <location>
        <begin position="218"/>
        <end position="254"/>
    </location>
</feature>
<protein>
    <submittedName>
        <fullName evidence="7">Uncharacterized protein</fullName>
    </submittedName>
</protein>
<keyword evidence="8" id="KW-1185">Reference proteome</keyword>
<evidence type="ECO:0000313" key="8">
    <source>
        <dbReference type="Proteomes" id="UP000507470"/>
    </source>
</evidence>